<dbReference type="PANTHER" id="PTHR43806:SF11">
    <property type="entry name" value="CEREVISIN-RELATED"/>
    <property type="match status" value="1"/>
</dbReference>
<feature type="domain" description="Peptidase S8/S53" evidence="9">
    <location>
        <begin position="172"/>
        <end position="450"/>
    </location>
</feature>
<protein>
    <submittedName>
        <fullName evidence="10">Serine protease, subtilisin family</fullName>
    </submittedName>
</protein>
<dbReference type="Pfam" id="PF00082">
    <property type="entry name" value="Peptidase_S8"/>
    <property type="match status" value="1"/>
</dbReference>
<dbReference type="InterPro" id="IPR006311">
    <property type="entry name" value="TAT_signal"/>
</dbReference>
<evidence type="ECO:0000313" key="11">
    <source>
        <dbReference type="Proteomes" id="UP000199501"/>
    </source>
</evidence>
<keyword evidence="3 6" id="KW-0378">Hydrolase</keyword>
<feature type="active site" description="Charge relay system" evidence="5 6">
    <location>
        <position position="425"/>
    </location>
</feature>
<dbReference type="InterPro" id="IPR022398">
    <property type="entry name" value="Peptidase_S8_His-AS"/>
</dbReference>
<dbReference type="InterPro" id="IPR000209">
    <property type="entry name" value="Peptidase_S8/S53_dom"/>
</dbReference>
<dbReference type="RefSeq" id="WP_228771717.1">
    <property type="nucleotide sequence ID" value="NZ_FMZZ01000008.1"/>
</dbReference>
<dbReference type="Proteomes" id="UP000199501">
    <property type="component" value="Unassembled WGS sequence"/>
</dbReference>
<evidence type="ECO:0000313" key="10">
    <source>
        <dbReference type="EMBL" id="SDD17577.1"/>
    </source>
</evidence>
<reference evidence="11" key="1">
    <citation type="submission" date="2016-10" db="EMBL/GenBank/DDBJ databases">
        <authorList>
            <person name="Varghese N."/>
            <person name="Submissions S."/>
        </authorList>
    </citation>
    <scope>NUCLEOTIDE SEQUENCE [LARGE SCALE GENOMIC DNA]</scope>
    <source>
        <strain evidence="11">IBRC-M 10403</strain>
    </source>
</reference>
<dbReference type="SUPFAM" id="SSF52743">
    <property type="entry name" value="Subtilisin-like"/>
    <property type="match status" value="1"/>
</dbReference>
<evidence type="ECO:0000256" key="3">
    <source>
        <dbReference type="ARBA" id="ARBA00022801"/>
    </source>
</evidence>
<feature type="active site" description="Charge relay system" evidence="5 6">
    <location>
        <position position="221"/>
    </location>
</feature>
<dbReference type="InterPro" id="IPR050131">
    <property type="entry name" value="Peptidase_S8_subtilisin-like"/>
</dbReference>
<dbReference type="PROSITE" id="PS00138">
    <property type="entry name" value="SUBTILASE_SER"/>
    <property type="match status" value="1"/>
</dbReference>
<dbReference type="InterPro" id="IPR015500">
    <property type="entry name" value="Peptidase_S8_subtilisin-rel"/>
</dbReference>
<dbReference type="PROSITE" id="PS51318">
    <property type="entry name" value="TAT"/>
    <property type="match status" value="1"/>
</dbReference>
<feature type="signal peptide" evidence="8">
    <location>
        <begin position="1"/>
        <end position="23"/>
    </location>
</feature>
<dbReference type="AlphaFoldDB" id="A0A1G6SMZ1"/>
<evidence type="ECO:0000256" key="5">
    <source>
        <dbReference type="PIRSR" id="PIRSR615500-1"/>
    </source>
</evidence>
<evidence type="ECO:0000256" key="6">
    <source>
        <dbReference type="PROSITE-ProRule" id="PRU01240"/>
    </source>
</evidence>
<dbReference type="PROSITE" id="PS51892">
    <property type="entry name" value="SUBTILASE"/>
    <property type="match status" value="1"/>
</dbReference>
<dbReference type="GO" id="GO:0006508">
    <property type="term" value="P:proteolysis"/>
    <property type="evidence" value="ECO:0007669"/>
    <property type="project" value="UniProtKB-KW"/>
</dbReference>
<organism evidence="10 11">
    <name type="scientific">Actinokineospora iranica</name>
    <dbReference type="NCBI Taxonomy" id="1271860"/>
    <lineage>
        <taxon>Bacteria</taxon>
        <taxon>Bacillati</taxon>
        <taxon>Actinomycetota</taxon>
        <taxon>Actinomycetes</taxon>
        <taxon>Pseudonocardiales</taxon>
        <taxon>Pseudonocardiaceae</taxon>
        <taxon>Actinokineospora</taxon>
    </lineage>
</organism>
<dbReference type="PRINTS" id="PR00723">
    <property type="entry name" value="SUBTILISIN"/>
</dbReference>
<proteinExistence type="inferred from homology"/>
<keyword evidence="11" id="KW-1185">Reference proteome</keyword>
<dbReference type="Gene3D" id="3.40.50.200">
    <property type="entry name" value="Peptidase S8/S53 domain"/>
    <property type="match status" value="1"/>
</dbReference>
<evidence type="ECO:0000256" key="8">
    <source>
        <dbReference type="SAM" id="SignalP"/>
    </source>
</evidence>
<dbReference type="InterPro" id="IPR023828">
    <property type="entry name" value="Peptidase_S8_Ser-AS"/>
</dbReference>
<keyword evidence="8" id="KW-0732">Signal</keyword>
<evidence type="ECO:0000256" key="2">
    <source>
        <dbReference type="ARBA" id="ARBA00022670"/>
    </source>
</evidence>
<keyword evidence="2 6" id="KW-0645">Protease</keyword>
<evidence type="ECO:0000259" key="9">
    <source>
        <dbReference type="Pfam" id="PF00082"/>
    </source>
</evidence>
<evidence type="ECO:0000256" key="7">
    <source>
        <dbReference type="RuleBase" id="RU003355"/>
    </source>
</evidence>
<keyword evidence="4 6" id="KW-0720">Serine protease</keyword>
<evidence type="ECO:0000256" key="4">
    <source>
        <dbReference type="ARBA" id="ARBA00022825"/>
    </source>
</evidence>
<dbReference type="PANTHER" id="PTHR43806">
    <property type="entry name" value="PEPTIDASE S8"/>
    <property type="match status" value="1"/>
</dbReference>
<dbReference type="STRING" id="1271860.SAMN05216174_10845"/>
<name>A0A1G6SMZ1_9PSEU</name>
<feature type="active site" description="Charge relay system" evidence="5 6">
    <location>
        <position position="179"/>
    </location>
</feature>
<sequence length="502" mass="51479">MQRSLRRRSRLRLLGVAVAVATAAGLAAATGHPAVAEPAAGEAHFVVLSKSTGDVSALDQAVRASGGAVVQSWPQIGVVIAASAKPDFAAVVRGKPGVQAAGATRNLAELADPALTLSATAPDQDIEATDAVIAADAPQQQTAAGDPLSVNQWNLAAIKADRAHAVSGGSPDLVVGVLDSGIEASHPDLAPNVDAARSVGCVNEGVPDTSPAAWSPTTSDHGTHVAGIIAAAKNGVGIVGVAPKVKVASVKVVDDDGFIYPEYAICGFIWAAEHGIKVTNNSYFVDPWYLWCKTDPDQRAVATAVTRAIDYSANRGVVNVAALGNSNWDLSHDIIDEGSPNNGTPVTRETGNECVKLPAEVRGVVGVSSTGARNLKSYFSNYGVTETEVAAPGGDRMQIPNTPDRNGRVLSTIVNGAWGYKQGTSMASPHAAGVAALIRSTHPDWSAARVITELRLDADRLPCPPGVYDPDGTGVWAATCEGGVTGRGFYGSGLVDALDAVS</sequence>
<dbReference type="PROSITE" id="PS00136">
    <property type="entry name" value="SUBTILASE_ASP"/>
    <property type="match status" value="1"/>
</dbReference>
<dbReference type="InterPro" id="IPR036852">
    <property type="entry name" value="Peptidase_S8/S53_dom_sf"/>
</dbReference>
<evidence type="ECO:0000256" key="1">
    <source>
        <dbReference type="ARBA" id="ARBA00011073"/>
    </source>
</evidence>
<dbReference type="GO" id="GO:0004252">
    <property type="term" value="F:serine-type endopeptidase activity"/>
    <property type="evidence" value="ECO:0007669"/>
    <property type="project" value="UniProtKB-UniRule"/>
</dbReference>
<comment type="similarity">
    <text evidence="1 6 7">Belongs to the peptidase S8 family.</text>
</comment>
<accession>A0A1G6SMZ1</accession>
<dbReference type="PROSITE" id="PS00137">
    <property type="entry name" value="SUBTILASE_HIS"/>
    <property type="match status" value="1"/>
</dbReference>
<feature type="chain" id="PRO_5039341657" evidence="8">
    <location>
        <begin position="24"/>
        <end position="502"/>
    </location>
</feature>
<gene>
    <name evidence="10" type="ORF">SAMN05216174_10845</name>
</gene>
<dbReference type="InterPro" id="IPR023827">
    <property type="entry name" value="Peptidase_S8_Asp-AS"/>
</dbReference>
<dbReference type="EMBL" id="FMZZ01000008">
    <property type="protein sequence ID" value="SDD17577.1"/>
    <property type="molecule type" value="Genomic_DNA"/>
</dbReference>